<dbReference type="Proteomes" id="UP001209878">
    <property type="component" value="Unassembled WGS sequence"/>
</dbReference>
<dbReference type="AlphaFoldDB" id="A0AAD9UDJ0"/>
<organism evidence="3 4">
    <name type="scientific">Ridgeia piscesae</name>
    <name type="common">Tubeworm</name>
    <dbReference type="NCBI Taxonomy" id="27915"/>
    <lineage>
        <taxon>Eukaryota</taxon>
        <taxon>Metazoa</taxon>
        <taxon>Spiralia</taxon>
        <taxon>Lophotrochozoa</taxon>
        <taxon>Annelida</taxon>
        <taxon>Polychaeta</taxon>
        <taxon>Sedentaria</taxon>
        <taxon>Canalipalpata</taxon>
        <taxon>Sabellida</taxon>
        <taxon>Siboglinidae</taxon>
        <taxon>Ridgeia</taxon>
    </lineage>
</organism>
<sequence length="340" mass="38962">MKTCTMDSGLNIVECLQNTSKGRLSYDRNWCNERLETLEECTSPPKLPYMSPVKQQQISPNEHNLNRSNATLGWSSRESSCDIPLHLSDLHNSSSHNSSNVGESLQTSRRTSLENFNSSQSPTLVETHSKIFCIEEKNVHAVERQWSLIAQSSFSERERVFTRHAEAVQEEADRQQLNLRKLEEEDAIKALRKAHSQELAMSEDMKQKHLKLKEHHRQYAKRLGEKMQEADEKRLAELEREKQRREEFERLIDNMVAAQSELAILQQQVADLLNSCLRPLNLTENMRNCTGLMGQIHAKATTIIDEVRRSGVIGSRLQDVSDLCENGRNLLSIVENQVGE</sequence>
<gene>
    <name evidence="3" type="ORF">NP493_239g02018</name>
</gene>
<protein>
    <submittedName>
        <fullName evidence="3">Uncharacterized protein</fullName>
    </submittedName>
</protein>
<evidence type="ECO:0000256" key="2">
    <source>
        <dbReference type="SAM" id="MobiDB-lite"/>
    </source>
</evidence>
<evidence type="ECO:0000313" key="3">
    <source>
        <dbReference type="EMBL" id="KAK2185346.1"/>
    </source>
</evidence>
<proteinExistence type="predicted"/>
<comment type="caution">
    <text evidence="3">The sequence shown here is derived from an EMBL/GenBank/DDBJ whole genome shotgun (WGS) entry which is preliminary data.</text>
</comment>
<accession>A0AAD9UDJ0</accession>
<reference evidence="3" key="1">
    <citation type="journal article" date="2023" name="Mol. Biol. Evol.">
        <title>Third-Generation Sequencing Reveals the Adaptive Role of the Epigenome in Three Deep-Sea Polychaetes.</title>
        <authorList>
            <person name="Perez M."/>
            <person name="Aroh O."/>
            <person name="Sun Y."/>
            <person name="Lan Y."/>
            <person name="Juniper S.K."/>
            <person name="Young C.R."/>
            <person name="Angers B."/>
            <person name="Qian P.Y."/>
        </authorList>
    </citation>
    <scope>NUCLEOTIDE SEQUENCE</scope>
    <source>
        <strain evidence="3">R07B-5</strain>
    </source>
</reference>
<dbReference type="EMBL" id="JAODUO010000239">
    <property type="protein sequence ID" value="KAK2185346.1"/>
    <property type="molecule type" value="Genomic_DNA"/>
</dbReference>
<feature type="region of interest" description="Disordered" evidence="2">
    <location>
        <begin position="92"/>
        <end position="120"/>
    </location>
</feature>
<feature type="compositionally biased region" description="Polar residues" evidence="2">
    <location>
        <begin position="101"/>
        <end position="120"/>
    </location>
</feature>
<keyword evidence="4" id="KW-1185">Reference proteome</keyword>
<feature type="coiled-coil region" evidence="1">
    <location>
        <begin position="226"/>
        <end position="275"/>
    </location>
</feature>
<evidence type="ECO:0000313" key="4">
    <source>
        <dbReference type="Proteomes" id="UP001209878"/>
    </source>
</evidence>
<evidence type="ECO:0000256" key="1">
    <source>
        <dbReference type="SAM" id="Coils"/>
    </source>
</evidence>
<name>A0AAD9UDJ0_RIDPI</name>
<feature type="coiled-coil region" evidence="1">
    <location>
        <begin position="165"/>
        <end position="194"/>
    </location>
</feature>
<keyword evidence="1" id="KW-0175">Coiled coil</keyword>